<dbReference type="Proteomes" id="UP000008370">
    <property type="component" value="Unassembled WGS sequence"/>
</dbReference>
<keyword evidence="3" id="KW-1185">Reference proteome</keyword>
<feature type="compositionally biased region" description="Low complexity" evidence="1">
    <location>
        <begin position="1057"/>
        <end position="1074"/>
    </location>
</feature>
<feature type="compositionally biased region" description="Low complexity" evidence="1">
    <location>
        <begin position="439"/>
        <end position="449"/>
    </location>
</feature>
<feature type="non-terminal residue" evidence="2">
    <location>
        <position position="1"/>
    </location>
</feature>
<dbReference type="KEGG" id="pco:PHACADRAFT_209879"/>
<feature type="compositionally biased region" description="Low complexity" evidence="1">
    <location>
        <begin position="1081"/>
        <end position="1094"/>
    </location>
</feature>
<name>K5VRD6_PHACS</name>
<dbReference type="RefSeq" id="XP_007396756.1">
    <property type="nucleotide sequence ID" value="XM_007396694.1"/>
</dbReference>
<feature type="region of interest" description="Disordered" evidence="1">
    <location>
        <begin position="413"/>
        <end position="449"/>
    </location>
</feature>
<feature type="compositionally biased region" description="Polar residues" evidence="1">
    <location>
        <begin position="1132"/>
        <end position="1144"/>
    </location>
</feature>
<proteinExistence type="predicted"/>
<gene>
    <name evidence="2" type="ORF">PHACADRAFT_209879</name>
</gene>
<feature type="compositionally biased region" description="Polar residues" evidence="1">
    <location>
        <begin position="1233"/>
        <end position="1249"/>
    </location>
</feature>
<protein>
    <submittedName>
        <fullName evidence="2">Uncharacterized protein</fullName>
    </submittedName>
</protein>
<dbReference type="HOGENOM" id="CLU_254795_0_0_1"/>
<feature type="region of interest" description="Disordered" evidence="1">
    <location>
        <begin position="1350"/>
        <end position="1373"/>
    </location>
</feature>
<dbReference type="GeneID" id="18912905"/>
<evidence type="ECO:0000313" key="3">
    <source>
        <dbReference type="Proteomes" id="UP000008370"/>
    </source>
</evidence>
<dbReference type="InParanoid" id="K5VRD6"/>
<reference evidence="2 3" key="1">
    <citation type="journal article" date="2012" name="BMC Genomics">
        <title>Comparative genomics of the white-rot fungi, Phanerochaete carnosa and P. chrysosporium, to elucidate the genetic basis of the distinct wood types they colonize.</title>
        <authorList>
            <person name="Suzuki H."/>
            <person name="MacDonald J."/>
            <person name="Syed K."/>
            <person name="Salamov A."/>
            <person name="Hori C."/>
            <person name="Aerts A."/>
            <person name="Henrissat B."/>
            <person name="Wiebenga A."/>
            <person name="vanKuyk P.A."/>
            <person name="Barry K."/>
            <person name="Lindquist E."/>
            <person name="LaButti K."/>
            <person name="Lapidus A."/>
            <person name="Lucas S."/>
            <person name="Coutinho P."/>
            <person name="Gong Y."/>
            <person name="Samejima M."/>
            <person name="Mahadevan R."/>
            <person name="Abou-Zaid M."/>
            <person name="de Vries R.P."/>
            <person name="Igarashi K."/>
            <person name="Yadav J.S."/>
            <person name="Grigoriev I.V."/>
            <person name="Master E.R."/>
        </authorList>
    </citation>
    <scope>NUCLEOTIDE SEQUENCE [LARGE SCALE GENOMIC DNA]</scope>
    <source>
        <strain evidence="2 3">HHB-10118-sp</strain>
    </source>
</reference>
<sequence length="1393" mass="153191">MAVKKEFRSDNDVSRIITFLNAQVGALWKKAFDYTTEKYARYIQHQNYRYMIALAKYSLGSQNDHPYGFTENQRFDIQLKAPRIGFICNHTAMVELNVIKAQYALDRPRLSHEPPVASRTDEEMSDIKVTFRMSFQMSDVMVEDKDKKPRPAKRFDLDYKHAKLVQISLPVSRGREAFEAYLQGYLSFLQTAGHATFFCPAAFSDENQPIPVDFSRASLTSPTGTGVQTVPVEEINRFLCTSWLMASTMPRSQPGKPVDRVALSLAEARSKVVLGGKDVHFGMVFGPPEVEVAAVCDDEAILYFDIAEALFYKTGEHQSHPFKVFCDWKVAVLMNIEREQTSDSNVIKYIVNPRGSHFMPQLSQLAGCLESDQEAVQCRDRIIEFICGEYLNILEKAGYLVILHHDLRWAETKHRPSDISDPTTISPSDSREAPATNATTSSSSVVPGPTTWQDLSQRVDMAGFDQVFALSETSINDRFQSHWARSQADVAGDRFLTEWHHDDHFSAIFGPLELQLTSERKAILRVKLVKGSLKPIRGRSFHSRNVDQFHFSDWSVAFSVDLDLCDHASLPGVDPEWRSDFARSHPLSSRRDVTFNHVYLDLQHAEFDLEHSSFKDLCTADDKRSIDKAQAAVVYLRDHYFKRLASTGRHILSTVPVWDASSHAFSRGLTSVSFYTNSERARFDASTSLANVSEPVVLVVGMNNSKTFPVPIPQRWDTWVSNNPSPSHGMLALSADSFLHASLLPILSEVNAMTRIEPTPSVVERSPWELYLTSWNNHSQRVVGDCAFVPSPSDGAGGPVRYHWKSSRKFTIGRDESRFGLSRTENCLELPTTSSPNGLKIALYGTVCLELVETGWRSVAYAHWRTVVKVLFEDCQPRVTTVTYPTEFTETESEGRPSSLRSFNPQEMLRRALPKTMDVGGLEQGLRPLVTVLQACRTGHPGCHFVDPVFNRKGDLLFRISAQPSSPAPTSDDLAVLPEPHGLNTHLRLKPSSPIPARGTYLQGIPAHKRISTAGVHSDDDSPDASPVSPIFSPTRGGAKQDFSHFRNLGIDDESEPNSPASSFSSSSASLKPDLSPPYPSISISPPDDSSILSRGSQTVRSSPMEASQAEASSTEVFVPAPPVNDPAQDGPMSSGSNVTSRTQPPEPGVKSPRPAFSPPPRIETQPRPASSASVGRALYNTGEKDTQTVPSTPAATNNQAISQPSSTNTTRGTTAASNGGASPARHVYPAPSQFSAPNMRSPNVTPASHANAANVRAPPVAVATAAYNSSPRAQGSDSSFAYPHFLPRGNSPFDSNKTLQPAPDVVLDPTTPAGRKALREKFKAAATPQVPKDKYDVTAAGSMGIGFASSATDLAPKSDPPPKPTRPLTHAETQRRLAAVAGTINNSWSRRY</sequence>
<dbReference type="STRING" id="650164.K5VRD6"/>
<organism evidence="2 3">
    <name type="scientific">Phanerochaete carnosa (strain HHB-10118-sp)</name>
    <name type="common">White-rot fungus</name>
    <name type="synonym">Peniophora carnosa</name>
    <dbReference type="NCBI Taxonomy" id="650164"/>
    <lineage>
        <taxon>Eukaryota</taxon>
        <taxon>Fungi</taxon>
        <taxon>Dikarya</taxon>
        <taxon>Basidiomycota</taxon>
        <taxon>Agaricomycotina</taxon>
        <taxon>Agaricomycetes</taxon>
        <taxon>Polyporales</taxon>
        <taxon>Phanerochaetaceae</taxon>
        <taxon>Phanerochaete</taxon>
    </lineage>
</organism>
<feature type="compositionally biased region" description="Polar residues" evidence="1">
    <location>
        <begin position="1095"/>
        <end position="1116"/>
    </location>
</feature>
<dbReference type="OrthoDB" id="10534623at2759"/>
<feature type="region of interest" description="Disordered" evidence="1">
    <location>
        <begin position="1013"/>
        <end position="1252"/>
    </location>
</feature>
<dbReference type="EMBL" id="JH930473">
    <property type="protein sequence ID" value="EKM54053.1"/>
    <property type="molecule type" value="Genomic_DNA"/>
</dbReference>
<evidence type="ECO:0000256" key="1">
    <source>
        <dbReference type="SAM" id="MobiDB-lite"/>
    </source>
</evidence>
<accession>K5VRD6</accession>
<feature type="compositionally biased region" description="Polar residues" evidence="1">
    <location>
        <begin position="1188"/>
        <end position="1221"/>
    </location>
</feature>
<evidence type="ECO:0000313" key="2">
    <source>
        <dbReference type="EMBL" id="EKM54053.1"/>
    </source>
</evidence>